<dbReference type="InterPro" id="IPR002698">
    <property type="entry name" value="FTHF_cligase"/>
</dbReference>
<dbReference type="InterPro" id="IPR024185">
    <property type="entry name" value="FTHF_cligase-like_sf"/>
</dbReference>
<comment type="catalytic activity">
    <reaction evidence="5">
        <text>(6S)-5-formyl-5,6,7,8-tetrahydrofolate + ATP = (6R)-5,10-methenyltetrahydrofolate + ADP + phosphate</text>
        <dbReference type="Rhea" id="RHEA:10488"/>
        <dbReference type="ChEBI" id="CHEBI:30616"/>
        <dbReference type="ChEBI" id="CHEBI:43474"/>
        <dbReference type="ChEBI" id="CHEBI:57455"/>
        <dbReference type="ChEBI" id="CHEBI:57457"/>
        <dbReference type="ChEBI" id="CHEBI:456216"/>
        <dbReference type="EC" id="6.3.3.2"/>
    </reaction>
</comment>
<reference evidence="6 7" key="1">
    <citation type="submission" date="2017-02" db="EMBL/GenBank/DDBJ databases">
        <title>Whole genome sequencing of Metallibacterium scheffleri DSM 24874 (T).</title>
        <authorList>
            <person name="Kumar S."/>
            <person name="Patil P."/>
            <person name="Patil P.B."/>
        </authorList>
    </citation>
    <scope>NUCLEOTIDE SEQUENCE [LARGE SCALE GENOMIC DNA]</scope>
    <source>
        <strain evidence="6 7">DSM 24874</strain>
    </source>
</reference>
<dbReference type="NCBIfam" id="TIGR02727">
    <property type="entry name" value="MTHFS_bact"/>
    <property type="match status" value="1"/>
</dbReference>
<dbReference type="PANTHER" id="PTHR23407">
    <property type="entry name" value="ATPASE INHIBITOR/5-FORMYLTETRAHYDROFOLATE CYCLO-LIGASE"/>
    <property type="match status" value="1"/>
</dbReference>
<dbReference type="EC" id="6.3.3.2" evidence="5"/>
<dbReference type="GO" id="GO:0005524">
    <property type="term" value="F:ATP binding"/>
    <property type="evidence" value="ECO:0007669"/>
    <property type="project" value="UniProtKB-KW"/>
</dbReference>
<protein>
    <recommendedName>
        <fullName evidence="5">5-formyltetrahydrofolate cyclo-ligase</fullName>
        <ecNumber evidence="5">6.3.3.2</ecNumber>
    </recommendedName>
</protein>
<keyword evidence="6" id="KW-0436">Ligase</keyword>
<organism evidence="6 7">
    <name type="scientific">Metallibacterium scheffleri</name>
    <dbReference type="NCBI Taxonomy" id="993689"/>
    <lineage>
        <taxon>Bacteria</taxon>
        <taxon>Pseudomonadati</taxon>
        <taxon>Pseudomonadota</taxon>
        <taxon>Gammaproteobacteria</taxon>
        <taxon>Lysobacterales</taxon>
        <taxon>Rhodanobacteraceae</taxon>
        <taxon>Metallibacterium</taxon>
    </lineage>
</organism>
<evidence type="ECO:0000256" key="2">
    <source>
        <dbReference type="ARBA" id="ARBA00022741"/>
    </source>
</evidence>
<dbReference type="Gene3D" id="3.40.50.10420">
    <property type="entry name" value="NagB/RpiA/CoA transferase-like"/>
    <property type="match status" value="1"/>
</dbReference>
<proteinExistence type="inferred from homology"/>
<dbReference type="PANTHER" id="PTHR23407:SF1">
    <property type="entry name" value="5-FORMYLTETRAHYDROFOLATE CYCLO-LIGASE"/>
    <property type="match status" value="1"/>
</dbReference>
<comment type="similarity">
    <text evidence="1 5">Belongs to the 5-formyltetrahydrofolate cyclo-ligase family.</text>
</comment>
<name>A0A4S3KQ96_9GAMM</name>
<gene>
    <name evidence="6" type="ORF">B1806_05310</name>
</gene>
<keyword evidence="5" id="KW-0460">Magnesium</keyword>
<evidence type="ECO:0000256" key="4">
    <source>
        <dbReference type="PIRSR" id="PIRSR006806-1"/>
    </source>
</evidence>
<evidence type="ECO:0000313" key="6">
    <source>
        <dbReference type="EMBL" id="THD11159.1"/>
    </source>
</evidence>
<evidence type="ECO:0000256" key="3">
    <source>
        <dbReference type="ARBA" id="ARBA00022840"/>
    </source>
</evidence>
<dbReference type="AlphaFoldDB" id="A0A4S3KQ96"/>
<dbReference type="Pfam" id="PF01812">
    <property type="entry name" value="5-FTHF_cyc-lig"/>
    <property type="match status" value="1"/>
</dbReference>
<keyword evidence="3 4" id="KW-0067">ATP-binding</keyword>
<feature type="binding site" evidence="4">
    <location>
        <begin position="123"/>
        <end position="131"/>
    </location>
    <ligand>
        <name>ATP</name>
        <dbReference type="ChEBI" id="CHEBI:30616"/>
    </ligand>
</feature>
<keyword evidence="7" id="KW-1185">Reference proteome</keyword>
<evidence type="ECO:0000256" key="5">
    <source>
        <dbReference type="RuleBase" id="RU361279"/>
    </source>
</evidence>
<feature type="binding site" evidence="4">
    <location>
        <position position="45"/>
    </location>
    <ligand>
        <name>substrate</name>
    </ligand>
</feature>
<dbReference type="GO" id="GO:0030272">
    <property type="term" value="F:5-formyltetrahydrofolate cyclo-ligase activity"/>
    <property type="evidence" value="ECO:0007669"/>
    <property type="project" value="UniProtKB-EC"/>
</dbReference>
<sequence>MRARRAALPARQRLDAGNALAQQLALLPILESTQTLAGYFACTGELPLHEVPGLCRARGIDYLLPVLGRGRSLRFARWQTGASLLGNRYGIPEPDVAESELLSPAHLDLVLVPLLAFARSGMRLGSGGGFYDASFAMLQRVRRPARPWLCGVAYAFQEVDHAHPALQAQPWDVRLDAVLTDRETILCAQDPACTTG</sequence>
<dbReference type="GO" id="GO:0009396">
    <property type="term" value="P:folic acid-containing compound biosynthetic process"/>
    <property type="evidence" value="ECO:0007669"/>
    <property type="project" value="TreeGrafter"/>
</dbReference>
<dbReference type="Proteomes" id="UP000307749">
    <property type="component" value="Unassembled WGS sequence"/>
</dbReference>
<accession>A0A4S3KQ96</accession>
<comment type="caution">
    <text evidence="6">The sequence shown here is derived from an EMBL/GenBank/DDBJ whole genome shotgun (WGS) entry which is preliminary data.</text>
</comment>
<dbReference type="SUPFAM" id="SSF100950">
    <property type="entry name" value="NagB/RpiA/CoA transferase-like"/>
    <property type="match status" value="1"/>
</dbReference>
<keyword evidence="2 4" id="KW-0547">Nucleotide-binding</keyword>
<comment type="cofactor">
    <cofactor evidence="5">
        <name>Mg(2+)</name>
        <dbReference type="ChEBI" id="CHEBI:18420"/>
    </cofactor>
</comment>
<dbReference type="InterPro" id="IPR037171">
    <property type="entry name" value="NagB/RpiA_transferase-like"/>
</dbReference>
<dbReference type="GO" id="GO:0046872">
    <property type="term" value="F:metal ion binding"/>
    <property type="evidence" value="ECO:0007669"/>
    <property type="project" value="UniProtKB-KW"/>
</dbReference>
<dbReference type="OrthoDB" id="9801938at2"/>
<keyword evidence="5" id="KW-0479">Metal-binding</keyword>
<dbReference type="PIRSF" id="PIRSF006806">
    <property type="entry name" value="FTHF_cligase"/>
    <property type="match status" value="1"/>
</dbReference>
<dbReference type="STRING" id="993689.GCA_002077135_01239"/>
<dbReference type="EMBL" id="MWQO01000016">
    <property type="protein sequence ID" value="THD11159.1"/>
    <property type="molecule type" value="Genomic_DNA"/>
</dbReference>
<dbReference type="GO" id="GO:0035999">
    <property type="term" value="P:tetrahydrofolate interconversion"/>
    <property type="evidence" value="ECO:0007669"/>
    <property type="project" value="TreeGrafter"/>
</dbReference>
<evidence type="ECO:0000313" key="7">
    <source>
        <dbReference type="Proteomes" id="UP000307749"/>
    </source>
</evidence>
<evidence type="ECO:0000256" key="1">
    <source>
        <dbReference type="ARBA" id="ARBA00010638"/>
    </source>
</evidence>